<dbReference type="AlphaFoldDB" id="A0A0P1BCL4"/>
<evidence type="ECO:0000313" key="2">
    <source>
        <dbReference type="Proteomes" id="UP000054845"/>
    </source>
</evidence>
<sequence length="84" mass="9405">MNHTTSKCAGGIVQCGEVILDVRITSQRPAAGREAERKVWPPRRMQPRYLLLLGHCSSTDHAKRSSRCQESALLGALLRYRSDL</sequence>
<organism evidence="1 2">
    <name type="scientific">Ceraceosorus bombacis</name>
    <dbReference type="NCBI Taxonomy" id="401625"/>
    <lineage>
        <taxon>Eukaryota</taxon>
        <taxon>Fungi</taxon>
        <taxon>Dikarya</taxon>
        <taxon>Basidiomycota</taxon>
        <taxon>Ustilaginomycotina</taxon>
        <taxon>Exobasidiomycetes</taxon>
        <taxon>Ceraceosorales</taxon>
        <taxon>Ceraceosoraceae</taxon>
        <taxon>Ceraceosorus</taxon>
    </lineage>
</organism>
<keyword evidence="2" id="KW-1185">Reference proteome</keyword>
<name>A0A0P1BCL4_9BASI</name>
<dbReference type="EMBL" id="CCYA01000221">
    <property type="protein sequence ID" value="CEH13619.1"/>
    <property type="molecule type" value="Genomic_DNA"/>
</dbReference>
<evidence type="ECO:0000313" key="1">
    <source>
        <dbReference type="EMBL" id="CEH13619.1"/>
    </source>
</evidence>
<proteinExistence type="predicted"/>
<protein>
    <submittedName>
        <fullName evidence="1">Uncharacterized protein</fullName>
    </submittedName>
</protein>
<dbReference type="Proteomes" id="UP000054845">
    <property type="component" value="Unassembled WGS sequence"/>
</dbReference>
<accession>A0A0P1BCL4</accession>
<reference evidence="1 2" key="1">
    <citation type="submission" date="2014-09" db="EMBL/GenBank/DDBJ databases">
        <authorList>
            <person name="Magalhaes I.L.F."/>
            <person name="Oliveira U."/>
            <person name="Santos F.R."/>
            <person name="Vidigal T.H.D.A."/>
            <person name="Brescovit A.D."/>
            <person name="Santos A.J."/>
        </authorList>
    </citation>
    <scope>NUCLEOTIDE SEQUENCE [LARGE SCALE GENOMIC DNA]</scope>
</reference>